<protein>
    <submittedName>
        <fullName evidence="1">Uncharacterized protein</fullName>
    </submittedName>
</protein>
<reference evidence="1" key="1">
    <citation type="submission" date="2020-11" db="EMBL/GenBank/DDBJ databases">
        <authorList>
            <consortium name="DOE Joint Genome Institute"/>
            <person name="Ahrendt S."/>
            <person name="Riley R."/>
            <person name="Andreopoulos W."/>
            <person name="Labutti K."/>
            <person name="Pangilinan J."/>
            <person name="Ruiz-Duenas F.J."/>
            <person name="Barrasa J.M."/>
            <person name="Sanchez-Garcia M."/>
            <person name="Camarero S."/>
            <person name="Miyauchi S."/>
            <person name="Serrano A."/>
            <person name="Linde D."/>
            <person name="Babiker R."/>
            <person name="Drula E."/>
            <person name="Ayuso-Fernandez I."/>
            <person name="Pacheco R."/>
            <person name="Padilla G."/>
            <person name="Ferreira P."/>
            <person name="Barriuso J."/>
            <person name="Kellner H."/>
            <person name="Castanera R."/>
            <person name="Alfaro M."/>
            <person name="Ramirez L."/>
            <person name="Pisabarro A.G."/>
            <person name="Kuo A."/>
            <person name="Tritt A."/>
            <person name="Lipzen A."/>
            <person name="He G."/>
            <person name="Yan M."/>
            <person name="Ng V."/>
            <person name="Cullen D."/>
            <person name="Martin F."/>
            <person name="Rosso M.-N."/>
            <person name="Henrissat B."/>
            <person name="Hibbett D."/>
            <person name="Martinez A.T."/>
            <person name="Grigoriev I.V."/>
        </authorList>
    </citation>
    <scope>NUCLEOTIDE SEQUENCE</scope>
    <source>
        <strain evidence="1">AH 40177</strain>
    </source>
</reference>
<keyword evidence="2" id="KW-1185">Reference proteome</keyword>
<comment type="caution">
    <text evidence="1">The sequence shown here is derived from an EMBL/GenBank/DDBJ whole genome shotgun (WGS) entry which is preliminary data.</text>
</comment>
<accession>A0A9P5PDP5</accession>
<dbReference type="AlphaFoldDB" id="A0A9P5PDP5"/>
<dbReference type="Gene3D" id="2.60.40.640">
    <property type="match status" value="1"/>
</dbReference>
<sequence length="428" mass="47432">MLPLDTASLVQLQLPSYNSIFPPPTYSSDPVCGEQSIQLTRRTRPRPAGTFAQRFGSITVLLTDQEEGVSIPVYGRQSAVKGIINLDLPEAAREVKVKLHGHMDLVISGGTSQNTILADYVYTVWRHNQDTSDQGSATCPSKLPFTCMFPSTFKDSMGREYPLPPSMQAAYPGSSGLYANCTYRLTVNIVKRGFFAQVKKLVIPLHYYPRTRPLMLMNSNTTLDLFSDVKISPEEWYQTMIVVQSREPTVTPPVQCSLFIPSIKVFALSDAIHFHVQITGPLFSLRQLVYSKLYKSTGSPHASAKLAPKIRVYLMRQIVVNLGGQRGWKNITLGEGIVSPRPPPIVNSSIPAFDGQPVEDSLDWEGKVRCDEDVTCGTPGFITRHLTVQDFLVLSVSPADPTKSNLMSTQVPVAIKLVTNRAEAWRED</sequence>
<proteinExistence type="predicted"/>
<dbReference type="EMBL" id="JADNRY010000202">
    <property type="protein sequence ID" value="KAF9061434.1"/>
    <property type="molecule type" value="Genomic_DNA"/>
</dbReference>
<organism evidence="1 2">
    <name type="scientific">Rhodocollybia butyracea</name>
    <dbReference type="NCBI Taxonomy" id="206335"/>
    <lineage>
        <taxon>Eukaryota</taxon>
        <taxon>Fungi</taxon>
        <taxon>Dikarya</taxon>
        <taxon>Basidiomycota</taxon>
        <taxon>Agaricomycotina</taxon>
        <taxon>Agaricomycetes</taxon>
        <taxon>Agaricomycetidae</taxon>
        <taxon>Agaricales</taxon>
        <taxon>Marasmiineae</taxon>
        <taxon>Omphalotaceae</taxon>
        <taxon>Rhodocollybia</taxon>
    </lineage>
</organism>
<gene>
    <name evidence="1" type="ORF">BDP27DRAFT_1301101</name>
</gene>
<evidence type="ECO:0000313" key="2">
    <source>
        <dbReference type="Proteomes" id="UP000772434"/>
    </source>
</evidence>
<dbReference type="Proteomes" id="UP000772434">
    <property type="component" value="Unassembled WGS sequence"/>
</dbReference>
<dbReference type="InterPro" id="IPR014752">
    <property type="entry name" value="Arrestin-like_C"/>
</dbReference>
<name>A0A9P5PDP5_9AGAR</name>
<dbReference type="OrthoDB" id="3252135at2759"/>
<evidence type="ECO:0000313" key="1">
    <source>
        <dbReference type="EMBL" id="KAF9061434.1"/>
    </source>
</evidence>